<reference evidence="2 3" key="1">
    <citation type="submission" date="2020-07" db="EMBL/GenBank/DDBJ databases">
        <title>Sequencing the genomes of 1000 actinobacteria strains.</title>
        <authorList>
            <person name="Klenk H.-P."/>
        </authorList>
    </citation>
    <scope>NUCLEOTIDE SEQUENCE [LARGE SCALE GENOMIC DNA]</scope>
    <source>
        <strain evidence="2 3">DSM 102047</strain>
    </source>
</reference>
<evidence type="ECO:0000256" key="1">
    <source>
        <dbReference type="SAM" id="Phobius"/>
    </source>
</evidence>
<keyword evidence="3" id="KW-1185">Reference proteome</keyword>
<dbReference type="EMBL" id="JACBYQ010000001">
    <property type="protein sequence ID" value="NYE95048.1"/>
    <property type="molecule type" value="Genomic_DNA"/>
</dbReference>
<name>A0A7Y9LT02_9MICC</name>
<evidence type="ECO:0000313" key="3">
    <source>
        <dbReference type="Proteomes" id="UP000521748"/>
    </source>
</evidence>
<gene>
    <name evidence="2" type="ORF">FHU41_001269</name>
</gene>
<dbReference type="Proteomes" id="UP000521748">
    <property type="component" value="Unassembled WGS sequence"/>
</dbReference>
<keyword evidence="1" id="KW-0472">Membrane</keyword>
<proteinExistence type="predicted"/>
<accession>A0A7Y9LT02</accession>
<organism evidence="2 3">
    <name type="scientific">Psychromicrobium silvestre</name>
    <dbReference type="NCBI Taxonomy" id="1645614"/>
    <lineage>
        <taxon>Bacteria</taxon>
        <taxon>Bacillati</taxon>
        <taxon>Actinomycetota</taxon>
        <taxon>Actinomycetes</taxon>
        <taxon>Micrococcales</taxon>
        <taxon>Micrococcaceae</taxon>
        <taxon>Psychromicrobium</taxon>
    </lineage>
</organism>
<sequence>MQWVGLGTAKAGLHTPRYLTTLVTHVLPGLVAGIAFLIITPANTSSGDDDLSIY</sequence>
<dbReference type="RefSeq" id="WP_179388740.1">
    <property type="nucleotide sequence ID" value="NZ_JACBYQ010000001.1"/>
</dbReference>
<comment type="caution">
    <text evidence="2">The sequence shown here is derived from an EMBL/GenBank/DDBJ whole genome shotgun (WGS) entry which is preliminary data.</text>
</comment>
<protein>
    <submittedName>
        <fullName evidence="2">Uncharacterized protein</fullName>
    </submittedName>
</protein>
<feature type="transmembrane region" description="Helical" evidence="1">
    <location>
        <begin position="18"/>
        <end position="39"/>
    </location>
</feature>
<keyword evidence="1" id="KW-1133">Transmembrane helix</keyword>
<evidence type="ECO:0000313" key="2">
    <source>
        <dbReference type="EMBL" id="NYE95048.1"/>
    </source>
</evidence>
<dbReference type="AlphaFoldDB" id="A0A7Y9LT02"/>
<keyword evidence="1" id="KW-0812">Transmembrane</keyword>